<keyword evidence="4 11" id="KW-0812">Transmembrane</keyword>
<feature type="transmembrane region" description="Helical" evidence="11">
    <location>
        <begin position="241"/>
        <end position="265"/>
    </location>
</feature>
<keyword evidence="6" id="KW-0547">Nucleotide-binding</keyword>
<dbReference type="InterPro" id="IPR003593">
    <property type="entry name" value="AAA+_ATPase"/>
</dbReference>
<organism evidence="13 14">
    <name type="scientific">Bodo saltans</name>
    <name type="common">Flagellated protozoan</name>
    <dbReference type="NCBI Taxonomy" id="75058"/>
    <lineage>
        <taxon>Eukaryota</taxon>
        <taxon>Discoba</taxon>
        <taxon>Euglenozoa</taxon>
        <taxon>Kinetoplastea</taxon>
        <taxon>Metakinetoplastina</taxon>
        <taxon>Eubodonida</taxon>
        <taxon>Bodonidae</taxon>
        <taxon>Bodo</taxon>
    </lineage>
</organism>
<comment type="subcellular location">
    <subcellularLocation>
        <location evidence="1">Membrane</location>
        <topology evidence="1">Multi-pass membrane protein</topology>
    </subcellularLocation>
</comment>
<reference evidence="14" key="1">
    <citation type="submission" date="2015-09" db="EMBL/GenBank/DDBJ databases">
        <authorList>
            <consortium name="Pathogen Informatics"/>
        </authorList>
    </citation>
    <scope>NUCLEOTIDE SEQUENCE [LARGE SCALE GENOMIC DNA]</scope>
    <source>
        <strain evidence="14">Lake Konstanz</strain>
    </source>
</reference>
<feature type="domain" description="ABC transporter" evidence="12">
    <location>
        <begin position="1416"/>
        <end position="1663"/>
    </location>
</feature>
<dbReference type="GO" id="GO:0005524">
    <property type="term" value="F:ATP binding"/>
    <property type="evidence" value="ECO:0007669"/>
    <property type="project" value="UniProtKB-KW"/>
</dbReference>
<feature type="transmembrane region" description="Helical" evidence="11">
    <location>
        <begin position="1299"/>
        <end position="1321"/>
    </location>
</feature>
<evidence type="ECO:0000256" key="3">
    <source>
        <dbReference type="ARBA" id="ARBA00022448"/>
    </source>
</evidence>
<keyword evidence="5" id="KW-0677">Repeat</keyword>
<feature type="compositionally biased region" description="Low complexity" evidence="10">
    <location>
        <begin position="719"/>
        <end position="731"/>
    </location>
</feature>
<evidence type="ECO:0000256" key="11">
    <source>
        <dbReference type="SAM" id="Phobius"/>
    </source>
</evidence>
<feature type="region of interest" description="Disordered" evidence="10">
    <location>
        <begin position="1332"/>
        <end position="1360"/>
    </location>
</feature>
<feature type="transmembrane region" description="Helical" evidence="11">
    <location>
        <begin position="1200"/>
        <end position="1222"/>
    </location>
</feature>
<dbReference type="OMA" id="PIAMNLV"/>
<feature type="transmembrane region" description="Helical" evidence="11">
    <location>
        <begin position="1163"/>
        <end position="1188"/>
    </location>
</feature>
<evidence type="ECO:0000256" key="1">
    <source>
        <dbReference type="ARBA" id="ARBA00004141"/>
    </source>
</evidence>
<feature type="compositionally biased region" description="Pro residues" evidence="10">
    <location>
        <begin position="1336"/>
        <end position="1354"/>
    </location>
</feature>
<evidence type="ECO:0000256" key="8">
    <source>
        <dbReference type="ARBA" id="ARBA00022989"/>
    </source>
</evidence>
<dbReference type="PROSITE" id="PS00211">
    <property type="entry name" value="ABC_TRANSPORTER_1"/>
    <property type="match status" value="2"/>
</dbReference>
<evidence type="ECO:0000256" key="4">
    <source>
        <dbReference type="ARBA" id="ARBA00022692"/>
    </source>
</evidence>
<name>A0A0S4JQG5_BODSA</name>
<dbReference type="GO" id="GO:0140359">
    <property type="term" value="F:ABC-type transporter activity"/>
    <property type="evidence" value="ECO:0007669"/>
    <property type="project" value="InterPro"/>
</dbReference>
<evidence type="ECO:0000256" key="9">
    <source>
        <dbReference type="ARBA" id="ARBA00023136"/>
    </source>
</evidence>
<keyword evidence="9 11" id="KW-0472">Membrane</keyword>
<dbReference type="PANTHER" id="PTHR19229:SF36">
    <property type="entry name" value="ATP-BINDING CASSETTE SUB-FAMILY A MEMBER 2"/>
    <property type="match status" value="1"/>
</dbReference>
<feature type="transmembrane region" description="Helical" evidence="11">
    <location>
        <begin position="1118"/>
        <end position="1143"/>
    </location>
</feature>
<evidence type="ECO:0000313" key="13">
    <source>
        <dbReference type="EMBL" id="CUG91546.1"/>
    </source>
</evidence>
<keyword evidence="3" id="KW-0813">Transport</keyword>
<evidence type="ECO:0000256" key="7">
    <source>
        <dbReference type="ARBA" id="ARBA00022840"/>
    </source>
</evidence>
<dbReference type="InterPro" id="IPR013525">
    <property type="entry name" value="ABC2_TM"/>
</dbReference>
<feature type="transmembrane region" description="Helical" evidence="11">
    <location>
        <begin position="286"/>
        <end position="309"/>
    </location>
</feature>
<feature type="transmembrane region" description="Helical" evidence="11">
    <location>
        <begin position="1234"/>
        <end position="1256"/>
    </location>
</feature>
<keyword evidence="7" id="KW-0067">ATP-binding</keyword>
<keyword evidence="8 11" id="KW-1133">Transmembrane helix</keyword>
<feature type="transmembrane region" description="Helical" evidence="11">
    <location>
        <begin position="52"/>
        <end position="74"/>
    </location>
</feature>
<dbReference type="CDD" id="cd03263">
    <property type="entry name" value="ABC_subfamily_A"/>
    <property type="match status" value="2"/>
</dbReference>
<dbReference type="Gene3D" id="3.40.50.300">
    <property type="entry name" value="P-loop containing nucleotide triphosphate hydrolases"/>
    <property type="match status" value="2"/>
</dbReference>
<dbReference type="GO" id="GO:0016887">
    <property type="term" value="F:ATP hydrolysis activity"/>
    <property type="evidence" value="ECO:0007669"/>
    <property type="project" value="InterPro"/>
</dbReference>
<proteinExistence type="inferred from homology"/>
<dbReference type="PANTHER" id="PTHR19229">
    <property type="entry name" value="ATP-BINDING CASSETTE TRANSPORTER SUBFAMILY A ABCA"/>
    <property type="match status" value="1"/>
</dbReference>
<sequence length="1784" mass="195819">MTKEQPSPIYTEEGVPHVAPTELSMPQSRMTTQIKALMKKDFQVMQAHRRALISELVFPLLMGTLACLFLSVFLSQSGWANKGYGPSTSCSGNYYGAIAPNDFPNADMFNSTVWSNEPDEQLMQYCGSAYNSQFYNGSTWIRTMHNFDTAEEMLDGYNQYVSSLTPQPTQTSDYRLGALMYFKNHSDPYQAITVYETQVVQAWGAIPLANAIENIWNDFPTVNVKPKQTSNPQSFNIRQTFATAGSIMLSMAFLPMTSTMAGRLVDEKKAKVREHLRVMGVSSTAYLLAAFFVAMIRVGFVSISMLILIGSFNIVPVGSLMQIWLALVCYGFSLAGFAQIMPAFFSRPTVSNAAVSLFISLTGIGAVFASQIIELTPLLAFFFSPSAFIYAAAQLLNNNLAELKITPWGCIACLVWQMVFYSAVSQYLYTINPGEFGVPRPLLFPLHDLMAFIRGDNKQQSRTRKTSESSPLLQAPSNGKDRIIIENLVKVFGNEFDRPAVNKLSLRIREREIFALLGHNGAGKTTTISMLIGMLTSTSYDVAEVLGYDLNEDLDAIRQHIGICPQFDVLFDDLSARQHLDLYAAVKGRPLVDGDAVLRRLKLPLDDQKSSTFSGGMKRRLSVGNALVGDSPIIFLDEPSSGLDPVSRRQLWELLREEKNQRGKTIVLTTHFMEEADYLGDRIAIMSHGRLYCCDTSANLKGTYGVGYYLNLAKKTVGGNHHNGGQQQHNNAAPTREGEDSHAVFDKSGACEILNRYAPNWTLKQESVGDVTFLLPPSALPSFGPMLQEIEERLDQLGCSSYGVAMNTLEDVFVNISEREAAAAAAAAGTNVVDTATLNTETTLSGVPMETLFREAAEVNIISKLFFQTWAVYLKKFMGFFRSMRLIMSCIVIPVIMVGIGFGAAIPNFQNNYSNNNNNNYNWQDQYNGAVWPNDAHPHIVVYQHSDTWSPALEDLLNTFSAKYVEYETAIGRVNPTISIQKVTASQFSVGAFLGGGSISFLSTFNPLMQIGFHDDCVEQMVAPNMPNATYTLFYNDQNYNALYLVPFQALMGASVEDVWRRYNNDARPVALPVVIPVRVIPTLNITATPAPVTTTTVAPAHGPSSSSDGSDSHQPEFLLIPLGALINICIGQFAAGIILPVADELNRKVYHTLRLHGLSAMAYWAGTFIFDMTTGGSIIVAYIIGAFARGVTQIQNDIMVHQCLVILLTLSFAVMLAYSLALALPSDLKPSTYMYAIVGVYYLTLVIPLIIYVAYLSTNNFRTAPDWLQFMTPARCLLYAVMASPYPASSIWSENDTWRTYISLVMWNGAMALVILYKMYFGPRTFFRSNNNAQAPPPPPPQMQFPHGPPAPGQHPSAAYAVPMNAEGTVGMFVADPDVLAEENRIMNSPPTDNMAATVHLRKVYYGVATEGSANRSQSAMSSFLGAKCDKVAVNDLTLGIRSGECFGLLGPNGAGKTTTVKMMMRETQPTGGFVDFPYAPDAADVDGGCFGNIDGAYQAARLGVCQQGDTLWETFSAEEHLRLYLRIRLCGAYSGHELEQYIENTIRKVALEEAGTKQAGAYSGGMKRKLAVAIAMYTGARTVFLDEPSTGMDPYARRALWRSINEALQHDRCVLLTTHSMEEADAVCARIGIVTNGVLQCIGNSQHLKNRFGSGYSIVVTLHPRDANGTPVSVSAAEDSEAVAARQLMIESPQAVAATEAAGRAVDAYVMETFGKYQCELKEVLGLQRRYSIGRLPALSFAFRVLQDQQAALGISNYGVSQLSSLEQIFINFAGSTNNEGN</sequence>
<dbReference type="SMART" id="SM00382">
    <property type="entry name" value="AAA"/>
    <property type="match status" value="2"/>
</dbReference>
<feature type="transmembrane region" description="Helical" evidence="11">
    <location>
        <begin position="353"/>
        <end position="373"/>
    </location>
</feature>
<dbReference type="Pfam" id="PF12698">
    <property type="entry name" value="ABC2_membrane_3"/>
    <property type="match status" value="2"/>
</dbReference>
<dbReference type="InterPro" id="IPR003439">
    <property type="entry name" value="ABC_transporter-like_ATP-bd"/>
</dbReference>
<feature type="transmembrane region" description="Helical" evidence="11">
    <location>
        <begin position="886"/>
        <end position="906"/>
    </location>
</feature>
<dbReference type="EMBL" id="CYKH01001940">
    <property type="protein sequence ID" value="CUG91546.1"/>
    <property type="molecule type" value="Genomic_DNA"/>
</dbReference>
<dbReference type="Pfam" id="PF00005">
    <property type="entry name" value="ABC_tran"/>
    <property type="match status" value="2"/>
</dbReference>
<accession>A0A0S4JQG5</accession>
<comment type="similarity">
    <text evidence="2">Belongs to the ABC transporter superfamily. ABCA family.</text>
</comment>
<dbReference type="SUPFAM" id="SSF52540">
    <property type="entry name" value="P-loop containing nucleoside triphosphate hydrolases"/>
    <property type="match status" value="2"/>
</dbReference>
<feature type="transmembrane region" description="Helical" evidence="11">
    <location>
        <begin position="408"/>
        <end position="429"/>
    </location>
</feature>
<dbReference type="InterPro" id="IPR017871">
    <property type="entry name" value="ABC_transporter-like_CS"/>
</dbReference>
<dbReference type="VEuPathDB" id="TriTrypDB:BSAL_32620"/>
<feature type="transmembrane region" description="Helical" evidence="11">
    <location>
        <begin position="321"/>
        <end position="341"/>
    </location>
</feature>
<dbReference type="InterPro" id="IPR026082">
    <property type="entry name" value="ABCA"/>
</dbReference>
<evidence type="ECO:0000256" key="5">
    <source>
        <dbReference type="ARBA" id="ARBA00022737"/>
    </source>
</evidence>
<dbReference type="GO" id="GO:0016020">
    <property type="term" value="C:membrane"/>
    <property type="evidence" value="ECO:0007669"/>
    <property type="project" value="UniProtKB-SubCell"/>
</dbReference>
<evidence type="ECO:0000256" key="6">
    <source>
        <dbReference type="ARBA" id="ARBA00022741"/>
    </source>
</evidence>
<feature type="region of interest" description="Disordered" evidence="10">
    <location>
        <begin position="719"/>
        <end position="741"/>
    </location>
</feature>
<protein>
    <submittedName>
        <fullName evidence="13">ABC transporter, putative</fullName>
    </submittedName>
</protein>
<dbReference type="PROSITE" id="PS50893">
    <property type="entry name" value="ABC_TRANSPORTER_2"/>
    <property type="match status" value="2"/>
</dbReference>
<feature type="domain" description="ABC transporter" evidence="12">
    <location>
        <begin position="483"/>
        <end position="713"/>
    </location>
</feature>
<dbReference type="OrthoDB" id="8061355at2759"/>
<evidence type="ECO:0000259" key="12">
    <source>
        <dbReference type="PROSITE" id="PS50893"/>
    </source>
</evidence>
<keyword evidence="14" id="KW-1185">Reference proteome</keyword>
<evidence type="ECO:0000313" key="14">
    <source>
        <dbReference type="Proteomes" id="UP000051952"/>
    </source>
</evidence>
<evidence type="ECO:0000256" key="10">
    <source>
        <dbReference type="SAM" id="MobiDB-lite"/>
    </source>
</evidence>
<dbReference type="InterPro" id="IPR027417">
    <property type="entry name" value="P-loop_NTPase"/>
</dbReference>
<dbReference type="FunFam" id="3.40.50.300:FF:000335">
    <property type="entry name" value="ATP binding cassette subfamily A member 5"/>
    <property type="match status" value="2"/>
</dbReference>
<feature type="transmembrane region" description="Helical" evidence="11">
    <location>
        <begin position="379"/>
        <end position="396"/>
    </location>
</feature>
<evidence type="ECO:0000256" key="2">
    <source>
        <dbReference type="ARBA" id="ARBA00008869"/>
    </source>
</evidence>
<dbReference type="Proteomes" id="UP000051952">
    <property type="component" value="Unassembled WGS sequence"/>
</dbReference>
<gene>
    <name evidence="13" type="ORF">BSAL_32620</name>
</gene>